<proteinExistence type="predicted"/>
<keyword evidence="1" id="KW-0812">Transmembrane</keyword>
<dbReference type="EMBL" id="CP092624">
    <property type="protein sequence ID" value="UMM37453.1"/>
    <property type="molecule type" value="Genomic_DNA"/>
</dbReference>
<evidence type="ECO:0000256" key="1">
    <source>
        <dbReference type="SAM" id="Phobius"/>
    </source>
</evidence>
<evidence type="ECO:0000313" key="2">
    <source>
        <dbReference type="EMBL" id="UMM37453.1"/>
    </source>
</evidence>
<dbReference type="PANTHER" id="PTHR35013">
    <property type="entry name" value="PROTEIN CBG22618-RELATED"/>
    <property type="match status" value="1"/>
</dbReference>
<feature type="transmembrane region" description="Helical" evidence="1">
    <location>
        <begin position="12"/>
        <end position="33"/>
    </location>
</feature>
<keyword evidence="3" id="KW-1185">Reference proteome</keyword>
<accession>A0AAE9F3H2</accession>
<gene>
    <name evidence="2" type="ORF">L5515_009207</name>
</gene>
<dbReference type="PANTHER" id="PTHR35013:SF3">
    <property type="entry name" value="TRANSMEMBRANE PROTEIN"/>
    <property type="match status" value="1"/>
</dbReference>
<dbReference type="Pfam" id="PF10325">
    <property type="entry name" value="7TM_GPCR_Srz"/>
    <property type="match status" value="1"/>
</dbReference>
<organism evidence="2 3">
    <name type="scientific">Caenorhabditis briggsae</name>
    <dbReference type="NCBI Taxonomy" id="6238"/>
    <lineage>
        <taxon>Eukaryota</taxon>
        <taxon>Metazoa</taxon>
        <taxon>Ecdysozoa</taxon>
        <taxon>Nematoda</taxon>
        <taxon>Chromadorea</taxon>
        <taxon>Rhabditida</taxon>
        <taxon>Rhabditina</taxon>
        <taxon>Rhabditomorpha</taxon>
        <taxon>Rhabditoidea</taxon>
        <taxon>Rhabditidae</taxon>
        <taxon>Peloderinae</taxon>
        <taxon>Caenorhabditis</taxon>
    </lineage>
</organism>
<keyword evidence="1" id="KW-0472">Membrane</keyword>
<dbReference type="Proteomes" id="UP000829354">
    <property type="component" value="Chromosome V"/>
</dbReference>
<keyword evidence="1" id="KW-1133">Transmembrane helix</keyword>
<feature type="transmembrane region" description="Helical" evidence="1">
    <location>
        <begin position="90"/>
        <end position="116"/>
    </location>
</feature>
<evidence type="ECO:0000313" key="3">
    <source>
        <dbReference type="Proteomes" id="UP000829354"/>
    </source>
</evidence>
<name>A0AAE9F3H2_CAEBR</name>
<dbReference type="InterPro" id="IPR018817">
    <property type="entry name" value="7TM_GPCR_serpentine_rcpt_Srz"/>
</dbReference>
<dbReference type="InterPro" id="IPR024483">
    <property type="entry name" value="Glam1"/>
</dbReference>
<dbReference type="AlphaFoldDB" id="A0AAE9F3H2"/>
<feature type="transmembrane region" description="Helical" evidence="1">
    <location>
        <begin position="155"/>
        <end position="176"/>
    </location>
</feature>
<reference evidence="2 3" key="1">
    <citation type="submission" date="2022-04" db="EMBL/GenBank/DDBJ databases">
        <title>Chromosome-level reference genomes for two strains of Caenorhabditis briggsae: an improved platform for comparative genomics.</title>
        <authorList>
            <person name="Stevens L."/>
            <person name="Andersen E."/>
        </authorList>
    </citation>
    <scope>NUCLEOTIDE SEQUENCE [LARGE SCALE GENOMIC DNA]</scope>
    <source>
        <strain evidence="2">VX34</strain>
        <tissue evidence="2">Whole-organism</tissue>
    </source>
</reference>
<sequence length="195" mass="21414">MSAVQNKPHNYILYQTLCIVVYKLITGLAVVWVNVDFIEQLPLENIDKTQDYVIVVLYIIDIMSSTINQNLEEPKLGCLPVRGTLITLSILGLIGSCLALSAVSVVGLALFGVMLAGSYYYNDSLLNVCGKVMIFLTGLAIVVSVYLLLADFTEMLPAAIGMLISAVFDYGHYVLIKRLRQYIEAKNGSSEDPLV</sequence>
<feature type="transmembrane region" description="Helical" evidence="1">
    <location>
        <begin position="128"/>
        <end position="149"/>
    </location>
</feature>
<protein>
    <submittedName>
        <fullName evidence="2">Uncharacterized protein</fullName>
    </submittedName>
</protein>